<name>A0A6N3G3T0_ENTCA</name>
<dbReference type="AlphaFoldDB" id="A0A6N3G3T0"/>
<sequence>MIKQRFFLKQQHTVDLALLETWYEQLMPLNDFSWGVFEFTREMLRNKVSEEEKNEIIEEAILCGRTWAQKMLDQFDLKKQEKADRACYLANKLGLTITERSGKPTKFRMVFAQFIMERSIELITEPIAAYTELTRSSQILPKPEVIRGVLIAHEIFHYLEEQHGATMYHITKTIPLWRFFSYEHRSTVGCASEIAAMAFAKELCETDFVPQMLDILLSYPLEVDFSKSIYEVVQQEMRHIEAMG</sequence>
<gene>
    <name evidence="1" type="ORF">ECLFYP2_00698</name>
</gene>
<dbReference type="RefSeq" id="WP_421758506.1">
    <property type="nucleotide sequence ID" value="NZ_CACRTX010000016.1"/>
</dbReference>
<reference evidence="1" key="1">
    <citation type="submission" date="2019-11" db="EMBL/GenBank/DDBJ databases">
        <authorList>
            <person name="Feng L."/>
        </authorList>
    </citation>
    <scope>NUCLEOTIDE SEQUENCE</scope>
    <source>
        <strain evidence="1">ECasseliflavusLFYP2</strain>
    </source>
</reference>
<dbReference type="EMBL" id="CACRTX010000016">
    <property type="protein sequence ID" value="VYU58780.1"/>
    <property type="molecule type" value="Genomic_DNA"/>
</dbReference>
<proteinExistence type="predicted"/>
<organism evidence="1">
    <name type="scientific">Enterococcus casseliflavus</name>
    <name type="common">Enterococcus flavescens</name>
    <dbReference type="NCBI Taxonomy" id="37734"/>
    <lineage>
        <taxon>Bacteria</taxon>
        <taxon>Bacillati</taxon>
        <taxon>Bacillota</taxon>
        <taxon>Bacilli</taxon>
        <taxon>Lactobacillales</taxon>
        <taxon>Enterococcaceae</taxon>
        <taxon>Enterococcus</taxon>
    </lineage>
</organism>
<accession>A0A6N3G3T0</accession>
<protein>
    <submittedName>
        <fullName evidence="1">Uncharacterized protein</fullName>
    </submittedName>
</protein>
<evidence type="ECO:0000313" key="1">
    <source>
        <dbReference type="EMBL" id="VYU58780.1"/>
    </source>
</evidence>